<feature type="compositionally biased region" description="Low complexity" evidence="5">
    <location>
        <begin position="422"/>
        <end position="436"/>
    </location>
</feature>
<dbReference type="RefSeq" id="XP_013759001.1">
    <property type="nucleotide sequence ID" value="XM_013903547.1"/>
</dbReference>
<dbReference type="GO" id="GO:0035091">
    <property type="term" value="F:phosphatidylinositol binding"/>
    <property type="evidence" value="ECO:0007669"/>
    <property type="project" value="InterPro"/>
</dbReference>
<dbReference type="PROSITE" id="PS50179">
    <property type="entry name" value="VHS"/>
    <property type="match status" value="1"/>
</dbReference>
<proteinExistence type="predicted"/>
<name>A0A0L0D6K7_THETB</name>
<feature type="compositionally biased region" description="Low complexity" evidence="5">
    <location>
        <begin position="182"/>
        <end position="200"/>
    </location>
</feature>
<dbReference type="InterPro" id="IPR044836">
    <property type="entry name" value="TOL_plant"/>
</dbReference>
<evidence type="ECO:0000256" key="2">
    <source>
        <dbReference type="ARBA" id="ARBA00022448"/>
    </source>
</evidence>
<dbReference type="SUPFAM" id="SSF89009">
    <property type="entry name" value="GAT-like domain"/>
    <property type="match status" value="1"/>
</dbReference>
<dbReference type="Proteomes" id="UP000054408">
    <property type="component" value="Unassembled WGS sequence"/>
</dbReference>
<dbReference type="EMBL" id="GL349449">
    <property type="protein sequence ID" value="KNC47984.1"/>
    <property type="molecule type" value="Genomic_DNA"/>
</dbReference>
<dbReference type="SUPFAM" id="SSF48464">
    <property type="entry name" value="ENTH/VHS domain"/>
    <property type="match status" value="1"/>
</dbReference>
<dbReference type="InterPro" id="IPR008942">
    <property type="entry name" value="ENTH_VHS"/>
</dbReference>
<keyword evidence="4" id="KW-0472">Membrane</keyword>
<organism evidence="8 9">
    <name type="scientific">Thecamonas trahens ATCC 50062</name>
    <dbReference type="NCBI Taxonomy" id="461836"/>
    <lineage>
        <taxon>Eukaryota</taxon>
        <taxon>Apusozoa</taxon>
        <taxon>Apusomonadida</taxon>
        <taxon>Apusomonadidae</taxon>
        <taxon>Thecamonas</taxon>
    </lineage>
</organism>
<keyword evidence="9" id="KW-1185">Reference proteome</keyword>
<dbReference type="GO" id="GO:0005737">
    <property type="term" value="C:cytoplasm"/>
    <property type="evidence" value="ECO:0007669"/>
    <property type="project" value="UniProtKB-ARBA"/>
</dbReference>
<dbReference type="AlphaFoldDB" id="A0A0L0D6K7"/>
<dbReference type="Pfam" id="PF03127">
    <property type="entry name" value="GAT"/>
    <property type="match status" value="1"/>
</dbReference>
<dbReference type="STRING" id="461836.A0A0L0D6K7"/>
<dbReference type="InterPro" id="IPR038425">
    <property type="entry name" value="GAT_sf"/>
</dbReference>
<evidence type="ECO:0000256" key="3">
    <source>
        <dbReference type="ARBA" id="ARBA00022927"/>
    </source>
</evidence>
<dbReference type="OMA" id="SIWFRGH"/>
<dbReference type="PANTHER" id="PTHR45898:SF4">
    <property type="entry name" value="TARGET OF MYB PROTEIN 1"/>
    <property type="match status" value="1"/>
</dbReference>
<feature type="domain" description="GAT" evidence="7">
    <location>
        <begin position="203"/>
        <end position="290"/>
    </location>
</feature>
<comment type="subcellular location">
    <subcellularLocation>
        <location evidence="1">Membrane</location>
        <topology evidence="1">Peripheral membrane protein</topology>
    </subcellularLocation>
</comment>
<dbReference type="eggNOG" id="KOG1087">
    <property type="taxonomic scope" value="Eukaryota"/>
</dbReference>
<accession>A0A0L0D6K7</accession>
<dbReference type="Gene3D" id="1.20.58.160">
    <property type="match status" value="1"/>
</dbReference>
<reference evidence="8 9" key="1">
    <citation type="submission" date="2010-05" db="EMBL/GenBank/DDBJ databases">
        <title>The Genome Sequence of Thecamonas trahens ATCC 50062.</title>
        <authorList>
            <consortium name="The Broad Institute Genome Sequencing Platform"/>
            <person name="Russ C."/>
            <person name="Cuomo C."/>
            <person name="Shea T."/>
            <person name="Young S.K."/>
            <person name="Zeng Q."/>
            <person name="Koehrsen M."/>
            <person name="Haas B."/>
            <person name="Borodovsky M."/>
            <person name="Guigo R."/>
            <person name="Alvarado L."/>
            <person name="Berlin A."/>
            <person name="Bochicchio J."/>
            <person name="Borenstein D."/>
            <person name="Chapman S."/>
            <person name="Chen Z."/>
            <person name="Freedman E."/>
            <person name="Gellesch M."/>
            <person name="Goldberg J."/>
            <person name="Griggs A."/>
            <person name="Gujja S."/>
            <person name="Heilman E."/>
            <person name="Heiman D."/>
            <person name="Hepburn T."/>
            <person name="Howarth C."/>
            <person name="Jen D."/>
            <person name="Larson L."/>
            <person name="Mehta T."/>
            <person name="Park D."/>
            <person name="Pearson M."/>
            <person name="Roberts A."/>
            <person name="Saif S."/>
            <person name="Shenoy N."/>
            <person name="Sisk P."/>
            <person name="Stolte C."/>
            <person name="Sykes S."/>
            <person name="Thomson T."/>
            <person name="Walk T."/>
            <person name="White J."/>
            <person name="Yandava C."/>
            <person name="Burger G."/>
            <person name="Gray M.W."/>
            <person name="Holland P.W.H."/>
            <person name="King N."/>
            <person name="Lang F.B.F."/>
            <person name="Roger A.J."/>
            <person name="Ruiz-Trillo I."/>
            <person name="Lander E."/>
            <person name="Nusbaum C."/>
        </authorList>
    </citation>
    <scope>NUCLEOTIDE SEQUENCE [LARGE SCALE GENOMIC DNA]</scope>
    <source>
        <strain evidence="8 9">ATCC 50062</strain>
    </source>
</reference>
<dbReference type="CDD" id="cd03561">
    <property type="entry name" value="VHS"/>
    <property type="match status" value="1"/>
</dbReference>
<feature type="compositionally biased region" description="Low complexity" evidence="5">
    <location>
        <begin position="363"/>
        <end position="407"/>
    </location>
</feature>
<dbReference type="GO" id="GO:0016020">
    <property type="term" value="C:membrane"/>
    <property type="evidence" value="ECO:0007669"/>
    <property type="project" value="UniProtKB-SubCell"/>
</dbReference>
<dbReference type="PANTHER" id="PTHR45898">
    <property type="entry name" value="TOM1-LIKE PROTEIN"/>
    <property type="match status" value="1"/>
</dbReference>
<feature type="domain" description="VHS" evidence="6">
    <location>
        <begin position="16"/>
        <end position="145"/>
    </location>
</feature>
<dbReference type="GeneID" id="25563772"/>
<keyword evidence="2" id="KW-0813">Transport</keyword>
<evidence type="ECO:0000256" key="5">
    <source>
        <dbReference type="SAM" id="MobiDB-lite"/>
    </source>
</evidence>
<evidence type="ECO:0000259" key="7">
    <source>
        <dbReference type="PROSITE" id="PS50909"/>
    </source>
</evidence>
<evidence type="ECO:0000259" key="6">
    <source>
        <dbReference type="PROSITE" id="PS50179"/>
    </source>
</evidence>
<feature type="region of interest" description="Disordered" evidence="5">
    <location>
        <begin position="328"/>
        <end position="436"/>
    </location>
</feature>
<evidence type="ECO:0000256" key="4">
    <source>
        <dbReference type="ARBA" id="ARBA00023136"/>
    </source>
</evidence>
<dbReference type="InterPro" id="IPR004152">
    <property type="entry name" value="GAT_dom"/>
</dbReference>
<gene>
    <name evidence="8" type="ORF">AMSG_04219</name>
</gene>
<dbReference type="GO" id="GO:0043328">
    <property type="term" value="P:protein transport to vacuole involved in ubiquitin-dependent protein catabolic process via the multivesicular body sorting pathway"/>
    <property type="evidence" value="ECO:0007669"/>
    <property type="project" value="InterPro"/>
</dbReference>
<evidence type="ECO:0000313" key="8">
    <source>
        <dbReference type="EMBL" id="KNC47984.1"/>
    </source>
</evidence>
<keyword evidence="3" id="KW-0653">Protein transport</keyword>
<dbReference type="InterPro" id="IPR002014">
    <property type="entry name" value="VHS_dom"/>
</dbReference>
<evidence type="ECO:0008006" key="10">
    <source>
        <dbReference type="Google" id="ProtNLM"/>
    </source>
</evidence>
<dbReference type="SMART" id="SM00288">
    <property type="entry name" value="VHS"/>
    <property type="match status" value="1"/>
</dbReference>
<dbReference type="OrthoDB" id="2018246at2759"/>
<dbReference type="Gene3D" id="1.25.40.90">
    <property type="match status" value="1"/>
</dbReference>
<evidence type="ECO:0000256" key="1">
    <source>
        <dbReference type="ARBA" id="ARBA00004170"/>
    </source>
</evidence>
<dbReference type="GO" id="GO:0043130">
    <property type="term" value="F:ubiquitin binding"/>
    <property type="evidence" value="ECO:0007669"/>
    <property type="project" value="InterPro"/>
</dbReference>
<feature type="region of interest" description="Disordered" evidence="5">
    <location>
        <begin position="161"/>
        <end position="200"/>
    </location>
</feature>
<sequence length="502" mass="51094">MSFFTKSPVQVLVDKATGELLIGPDAALNLEIAELVNTSPNAAKDAVKQVKKRMKNKNPKVSLLALNVLQVLMREGDQRLYHQVVTQKILGEFEKMIAKSDANDRVVTKILGLVAAWGESFKDMETFYMFTQLQAKFARMGLPFPPREPDAVFQPRISHAATAASGAHRSGHARTGDRRRSGSGSRSRSRSQGAAAQPVDPAVAAVQLANELEIINNNIMLLAEIVAFAKPEDDLTQNDLGMELYRNLKAAQPRLNTVISRTADETKMFSLLGVADSINSVLDDFERALTGELAATTSSTASADSDDGSDDSAAAAIAAVAAAEAAEAAQRAGNTTTAPPPSSASSIPVLAPPPGSRAGGSPGATSPLAPAAAAAGSPGGSLLDLGTPSPATAASPPQAAATTTAASLMDVFGANPAPPPSSSNQTPLTAAPSLSSGAAAPTSIAAEFDTLLSGTGSTPRSGAAAPAAAPAPAAVDEFDAFLSSRVASSPPATAAAGSPSLI</sequence>
<dbReference type="PROSITE" id="PS50909">
    <property type="entry name" value="GAT"/>
    <property type="match status" value="1"/>
</dbReference>
<protein>
    <recommendedName>
        <fullName evidence="10">VHS domain-containing protein</fullName>
    </recommendedName>
</protein>
<dbReference type="Pfam" id="PF00790">
    <property type="entry name" value="VHS"/>
    <property type="match status" value="1"/>
</dbReference>
<evidence type="ECO:0000313" key="9">
    <source>
        <dbReference type="Proteomes" id="UP000054408"/>
    </source>
</evidence>
<dbReference type="CDD" id="cd21383">
    <property type="entry name" value="GAT_GGA_Tom1-like"/>
    <property type="match status" value="1"/>
</dbReference>